<dbReference type="PANTHER" id="PTHR24321:SF8">
    <property type="entry name" value="ESTRADIOL 17-BETA-DEHYDROGENASE 8-RELATED"/>
    <property type="match status" value="1"/>
</dbReference>
<dbReference type="NCBIfam" id="NF005559">
    <property type="entry name" value="PRK07231.1"/>
    <property type="match status" value="1"/>
</dbReference>
<name>A0ABX4HV53_9BACI</name>
<sequence>MTGKLDQKTAIITGSGGGIGKEIAFSYAREGAKIVIADFAEEAMNTTVQELREAGFEALGVKVNVADKQEVEAMVDKAAEAFGRVDILVNNAGVGDNMKAAANVEDVTWDKVMDINLNGVMYTIRKILPHFQENGGGVIVNMASITGLTGGRGGLAYTTVKHAVVGMTKNVASHYGPENIRCNAIAPAQVQTGFSASMDNVDSFGMEAATRGVNLMPKAGTVEDIANIALFFASEDSAYINGVALAADAGWSAY</sequence>
<dbReference type="PANTHER" id="PTHR24321">
    <property type="entry name" value="DEHYDROGENASES, SHORT CHAIN"/>
    <property type="match status" value="1"/>
</dbReference>
<keyword evidence="4" id="KW-1185">Reference proteome</keyword>
<evidence type="ECO:0000256" key="1">
    <source>
        <dbReference type="ARBA" id="ARBA00006484"/>
    </source>
</evidence>
<comment type="caution">
    <text evidence="3">The sequence shown here is derived from an EMBL/GenBank/DDBJ whole genome shotgun (WGS) entry which is preliminary data.</text>
</comment>
<organism evidence="3 4">
    <name type="scientific">Salimicrobium humidisoli</name>
    <dbReference type="NCBI Taxonomy" id="2029857"/>
    <lineage>
        <taxon>Bacteria</taxon>
        <taxon>Bacillati</taxon>
        <taxon>Bacillota</taxon>
        <taxon>Bacilli</taxon>
        <taxon>Bacillales</taxon>
        <taxon>Bacillaceae</taxon>
        <taxon>Salimicrobium</taxon>
    </lineage>
</organism>
<dbReference type="Gene3D" id="3.40.50.720">
    <property type="entry name" value="NAD(P)-binding Rossmann-like Domain"/>
    <property type="match status" value="1"/>
</dbReference>
<proteinExistence type="inferred from homology"/>
<evidence type="ECO:0000256" key="2">
    <source>
        <dbReference type="ARBA" id="ARBA00023002"/>
    </source>
</evidence>
<gene>
    <name evidence="3" type="ORF">CKW00_00515</name>
</gene>
<dbReference type="PRINTS" id="PR00080">
    <property type="entry name" value="SDRFAMILY"/>
</dbReference>
<dbReference type="InterPro" id="IPR036291">
    <property type="entry name" value="NAD(P)-bd_dom_sf"/>
</dbReference>
<keyword evidence="2" id="KW-0560">Oxidoreductase</keyword>
<dbReference type="InterPro" id="IPR002347">
    <property type="entry name" value="SDR_fam"/>
</dbReference>
<dbReference type="Pfam" id="PF13561">
    <property type="entry name" value="adh_short_C2"/>
    <property type="match status" value="1"/>
</dbReference>
<dbReference type="Proteomes" id="UP000217561">
    <property type="component" value="Unassembled WGS sequence"/>
</dbReference>
<dbReference type="CDD" id="cd05233">
    <property type="entry name" value="SDR_c"/>
    <property type="match status" value="1"/>
</dbReference>
<protein>
    <submittedName>
        <fullName evidence="3">3-ketoacyl-ACP reductase</fullName>
    </submittedName>
</protein>
<reference evidence="3 4" key="1">
    <citation type="submission" date="2017-08" db="EMBL/GenBank/DDBJ databases">
        <title>Salimicrobium alkalisoli sp. nov., isolated from saline alkaline soil.</title>
        <authorList>
            <person name="Zhang G."/>
            <person name="Xiong Q."/>
        </authorList>
    </citation>
    <scope>NUCLEOTIDE SEQUENCE [LARGE SCALE GENOMIC DNA]</scope>
    <source>
        <strain evidence="3 4">WN024</strain>
    </source>
</reference>
<dbReference type="EMBL" id="NSGH01000001">
    <property type="protein sequence ID" value="PBB07141.1"/>
    <property type="molecule type" value="Genomic_DNA"/>
</dbReference>
<evidence type="ECO:0000313" key="3">
    <source>
        <dbReference type="EMBL" id="PBB07141.1"/>
    </source>
</evidence>
<dbReference type="PRINTS" id="PR00081">
    <property type="entry name" value="GDHRDH"/>
</dbReference>
<comment type="similarity">
    <text evidence="1">Belongs to the short-chain dehydrogenases/reductases (SDR) family.</text>
</comment>
<accession>A0ABX4HV53</accession>
<evidence type="ECO:0000313" key="4">
    <source>
        <dbReference type="Proteomes" id="UP000217561"/>
    </source>
</evidence>
<dbReference type="SUPFAM" id="SSF51735">
    <property type="entry name" value="NAD(P)-binding Rossmann-fold domains"/>
    <property type="match status" value="1"/>
</dbReference>